<dbReference type="Pfam" id="PF10127">
    <property type="entry name" value="RlaP"/>
    <property type="match status" value="1"/>
</dbReference>
<dbReference type="Proteomes" id="UP000672027">
    <property type="component" value="Chromosome"/>
</dbReference>
<dbReference type="PANTHER" id="PTHR34817:SF2">
    <property type="entry name" value="NUCLEOTIDYLTRANSFERASE"/>
    <property type="match status" value="1"/>
</dbReference>
<keyword evidence="2" id="KW-1185">Reference proteome</keyword>
<gene>
    <name evidence="1" type="ORF">J8380_04055</name>
</gene>
<organism evidence="1 2">
    <name type="scientific">Candidatus Thiothrix anitrata</name>
    <dbReference type="NCBI Taxonomy" id="2823902"/>
    <lineage>
        <taxon>Bacteria</taxon>
        <taxon>Pseudomonadati</taxon>
        <taxon>Pseudomonadota</taxon>
        <taxon>Gammaproteobacteria</taxon>
        <taxon>Thiotrichales</taxon>
        <taxon>Thiotrichaceae</taxon>
        <taxon>Thiothrix</taxon>
    </lineage>
</organism>
<sequence length="97" mass="10964">MQERINTSIRTEVLGKLEELARQHQVTIISAIESGSRSWGVPSPDSDYDVRFVYAHAPEWYIQLDPERDVIELPVNAVLDIGGWDVRKAMTLANSVI</sequence>
<protein>
    <submittedName>
        <fullName evidence="1">Nucleotidyltransferase domain-containing protein</fullName>
    </submittedName>
</protein>
<accession>A0ABX7X4E4</accession>
<dbReference type="PANTHER" id="PTHR34817">
    <property type="entry name" value="NUCLEOTIDYLTRANSFERASE"/>
    <property type="match status" value="1"/>
</dbReference>
<evidence type="ECO:0000313" key="1">
    <source>
        <dbReference type="EMBL" id="QTR50752.1"/>
    </source>
</evidence>
<name>A0ABX7X4E4_9GAMM</name>
<dbReference type="InterPro" id="IPR018775">
    <property type="entry name" value="RlaP"/>
</dbReference>
<evidence type="ECO:0000313" key="2">
    <source>
        <dbReference type="Proteomes" id="UP000672027"/>
    </source>
</evidence>
<proteinExistence type="predicted"/>
<dbReference type="EMBL" id="CP072800">
    <property type="protein sequence ID" value="QTR50752.1"/>
    <property type="molecule type" value="Genomic_DNA"/>
</dbReference>
<dbReference type="RefSeq" id="WP_210228563.1">
    <property type="nucleotide sequence ID" value="NZ_CP072800.1"/>
</dbReference>
<reference evidence="1 2" key="1">
    <citation type="submission" date="2021-04" db="EMBL/GenBank/DDBJ databases">
        <title>Genomics, taxonomy and metabolism of representatives of sulfur bacteria of the genus Thiothrix: Thiothrix fructosivorans QT, Thiothrix unzii A1T and three new species, Thiothrix subterranea sp. nov., Thiothrix litoralis sp. nov. and 'Candidatus Thiothrix anitrata' sp. nov.</title>
        <authorList>
            <person name="Ravin N.V."/>
            <person name="Smolyakov D."/>
            <person name="Rudenko T.S."/>
            <person name="Mardanov A.V."/>
            <person name="Beletsky A.V."/>
            <person name="Markov N.D."/>
            <person name="Fomenkov A.I."/>
            <person name="Roberts R.J."/>
            <person name="Karnachuk O.V."/>
            <person name="Novikov A."/>
            <person name="Grabovich M.Y."/>
        </authorList>
    </citation>
    <scope>NUCLEOTIDE SEQUENCE [LARGE SCALE GENOMIC DNA]</scope>
    <source>
        <strain evidence="1 2">A52</strain>
    </source>
</reference>